<comment type="caution">
    <text evidence="2">The sequence shown here is derived from an EMBL/GenBank/DDBJ whole genome shotgun (WGS) entry which is preliminary data.</text>
</comment>
<proteinExistence type="predicted"/>
<dbReference type="CDD" id="cd07344">
    <property type="entry name" value="M48_yhfN_like"/>
    <property type="match status" value="1"/>
</dbReference>
<dbReference type="RefSeq" id="WP_243803064.1">
    <property type="nucleotide sequence ID" value="NZ_JALHAT010000065.1"/>
</dbReference>
<dbReference type="Proteomes" id="UP001162802">
    <property type="component" value="Unassembled WGS sequence"/>
</dbReference>
<dbReference type="PANTHER" id="PTHR30399:SF1">
    <property type="entry name" value="UTP PYROPHOSPHATASE"/>
    <property type="match status" value="1"/>
</dbReference>
<dbReference type="InterPro" id="IPR053136">
    <property type="entry name" value="UTP_pyrophosphatase-like"/>
</dbReference>
<sequence length="241" mass="26830">MLDWLKRDPRQEPSVTLCGRDVPIALRRMERARRMTMRLAPDGSAVRITLPPYVRESEALAFARSRTAWLEKQLRAVPEASELADGAQILFRGASLVLAHDPDAPRRVVLGTETLEVGGPTSSLPSRLARWMQGEARPLLEEDLAEYCARAGQPTPALALSSAKRRWGSCAANGAIRINWRLVMAPDAVRRSVVAHEVAHLVHFDHSPAFHHCLKTIFEGSVHEANRWLKAHGRSLYVPFG</sequence>
<evidence type="ECO:0000259" key="1">
    <source>
        <dbReference type="Pfam" id="PF01863"/>
    </source>
</evidence>
<name>A0ABT0AI03_9SPHN</name>
<organism evidence="2 3">
    <name type="scientific">Novosphingobium mangrovi</name>
    <name type="common">ex Hu et al. 2023</name>
    <dbReference type="NCBI Taxonomy" id="2930094"/>
    <lineage>
        <taxon>Bacteria</taxon>
        <taxon>Pseudomonadati</taxon>
        <taxon>Pseudomonadota</taxon>
        <taxon>Alphaproteobacteria</taxon>
        <taxon>Sphingomonadales</taxon>
        <taxon>Sphingomonadaceae</taxon>
        <taxon>Novosphingobium</taxon>
    </lineage>
</organism>
<evidence type="ECO:0000313" key="2">
    <source>
        <dbReference type="EMBL" id="MCJ1962841.1"/>
    </source>
</evidence>
<keyword evidence="3" id="KW-1185">Reference proteome</keyword>
<dbReference type="PANTHER" id="PTHR30399">
    <property type="entry name" value="UNCHARACTERIZED PROTEIN YGJP"/>
    <property type="match status" value="1"/>
</dbReference>
<protein>
    <submittedName>
        <fullName evidence="2">M48 family metallopeptidase</fullName>
    </submittedName>
</protein>
<dbReference type="EMBL" id="JALHAT010000065">
    <property type="protein sequence ID" value="MCJ1962841.1"/>
    <property type="molecule type" value="Genomic_DNA"/>
</dbReference>
<dbReference type="Gene3D" id="3.30.2010.10">
    <property type="entry name" value="Metalloproteases ('zincins'), catalytic domain"/>
    <property type="match status" value="1"/>
</dbReference>
<dbReference type="InterPro" id="IPR002725">
    <property type="entry name" value="YgjP-like_metallopeptidase"/>
</dbReference>
<accession>A0ABT0AI03</accession>
<dbReference type="Pfam" id="PF01863">
    <property type="entry name" value="YgjP-like"/>
    <property type="match status" value="1"/>
</dbReference>
<feature type="domain" description="YgjP-like metallopeptidase" evidence="1">
    <location>
        <begin position="35"/>
        <end position="232"/>
    </location>
</feature>
<gene>
    <name evidence="2" type="ORF">MTR65_19325</name>
</gene>
<reference evidence="2" key="1">
    <citation type="submission" date="2022-03" db="EMBL/GenBank/DDBJ databases">
        <title>Identification of a novel bacterium isolated from mangrove sediments.</title>
        <authorList>
            <person name="Pan X."/>
        </authorList>
    </citation>
    <scope>NUCLEOTIDE SEQUENCE</scope>
    <source>
        <strain evidence="2">B2637</strain>
    </source>
</reference>
<evidence type="ECO:0000313" key="3">
    <source>
        <dbReference type="Proteomes" id="UP001162802"/>
    </source>
</evidence>